<name>A0A7C9ILY7_9BACT</name>
<evidence type="ECO:0000313" key="3">
    <source>
        <dbReference type="Proteomes" id="UP000482487"/>
    </source>
</evidence>
<dbReference type="EMBL" id="WVUD01000028">
    <property type="protein sequence ID" value="MYL84261.1"/>
    <property type="molecule type" value="Genomic_DNA"/>
</dbReference>
<protein>
    <recommendedName>
        <fullName evidence="4">DUF4384 domain-containing protein</fullName>
    </recommendedName>
</protein>
<accession>A0A7C9ILY7</accession>
<proteinExistence type="predicted"/>
<evidence type="ECO:0000256" key="1">
    <source>
        <dbReference type="SAM" id="SignalP"/>
    </source>
</evidence>
<evidence type="ECO:0000313" key="2">
    <source>
        <dbReference type="EMBL" id="MYL84261.1"/>
    </source>
</evidence>
<feature type="chain" id="PRO_5028926775" description="DUF4384 domain-containing protein" evidence="1">
    <location>
        <begin position="24"/>
        <end position="293"/>
    </location>
</feature>
<organism evidence="2 3">
    <name type="scientific">Solidesulfovibrio aerotolerans</name>
    <dbReference type="NCBI Taxonomy" id="295255"/>
    <lineage>
        <taxon>Bacteria</taxon>
        <taxon>Pseudomonadati</taxon>
        <taxon>Thermodesulfobacteriota</taxon>
        <taxon>Desulfovibrionia</taxon>
        <taxon>Desulfovibrionales</taxon>
        <taxon>Desulfovibrionaceae</taxon>
        <taxon>Solidesulfovibrio</taxon>
    </lineage>
</organism>
<evidence type="ECO:0008006" key="4">
    <source>
        <dbReference type="Google" id="ProtNLM"/>
    </source>
</evidence>
<comment type="caution">
    <text evidence="2">The sequence shown here is derived from an EMBL/GenBank/DDBJ whole genome shotgun (WGS) entry which is preliminary data.</text>
</comment>
<dbReference type="Proteomes" id="UP000482487">
    <property type="component" value="Unassembled WGS sequence"/>
</dbReference>
<keyword evidence="3" id="KW-1185">Reference proteome</keyword>
<gene>
    <name evidence="2" type="ORF">GTA51_14105</name>
</gene>
<sequence>MIRRTTLVLVSFILYLAPTWGLAGNGPAGVVAAIDGQAKAVQVTQGNETYTPGMGFLLYAGDRLVVDAPGTRVQVSLFDGRAPLEINKDNAAIQGVITAGQEPPTQLENLLHWLAKRLPRKEKTTTAMLAIRGDGELTLAATGPGEQQIVAGKRDWVVAWHGGDKPYGVRLLRLEDGRLSVVSQLSGLNETRVVLPGVAALPGQYRLEVTDKMQQTNFALIVVPESLCPGLPSEIATAAFPAEFKNLLYIAWLQAKPGWKFEAMQQAAQASRTDPNAARILRAMEAGTGDFFK</sequence>
<feature type="signal peptide" evidence="1">
    <location>
        <begin position="1"/>
        <end position="23"/>
    </location>
</feature>
<dbReference type="RefSeq" id="WP_160962116.1">
    <property type="nucleotide sequence ID" value="NZ_WVUD01000028.1"/>
</dbReference>
<reference evidence="2 3" key="1">
    <citation type="submission" date="2020-01" db="EMBL/GenBank/DDBJ databases">
        <title>Genome sequence of Desulfovibrio aerotolerans DSM 16695(T).</title>
        <authorList>
            <person name="Karnachuk O."/>
            <person name="Avakyan M."/>
            <person name="Mardanov A."/>
            <person name="Kadnikov V."/>
            <person name="Ravin N."/>
        </authorList>
    </citation>
    <scope>NUCLEOTIDE SEQUENCE [LARGE SCALE GENOMIC DNA]</scope>
    <source>
        <strain evidence="2 3">DSM 16695</strain>
    </source>
</reference>
<dbReference type="AlphaFoldDB" id="A0A7C9ILY7"/>
<keyword evidence="1" id="KW-0732">Signal</keyword>